<dbReference type="Pfam" id="PF00149">
    <property type="entry name" value="Metallophos"/>
    <property type="match status" value="1"/>
</dbReference>
<dbReference type="EMBL" id="JAFIRR010000045">
    <property type="protein sequence ID" value="MCO6416078.1"/>
    <property type="molecule type" value="Genomic_DNA"/>
</dbReference>
<sequence>MSILFYGDPHGEWRPLLAACSDRRPSAVVLLGDCDLSRPLRETIAPVFAGGIRVLWIPGNHESDDHAWHANLFDDHTAGNIHARWDHAGGRIVGGLGGVFRGQVWYPLKGPRDDAGEPEPRIRSRAEYLRALRPQERWRKGVPFRHTTTIFPEDVEAAFDGIRLDVLVTHEAPSCHQHGFGAIDRLAERTRARLVVHGHHHRSYEDELPGGVRVRGLGRAEPWWLEEGA</sequence>
<comment type="caution">
    <text evidence="2">The sequence shown here is derived from an EMBL/GenBank/DDBJ whole genome shotgun (WGS) entry which is preliminary data.</text>
</comment>
<protein>
    <submittedName>
        <fullName evidence="2">Metallophosphoesterase</fullName>
    </submittedName>
</protein>
<name>A0ABT1D2C4_9PROT</name>
<dbReference type="CDD" id="cd00838">
    <property type="entry name" value="MPP_superfamily"/>
    <property type="match status" value="1"/>
</dbReference>
<dbReference type="InterPro" id="IPR029052">
    <property type="entry name" value="Metallo-depent_PP-like"/>
</dbReference>
<keyword evidence="3" id="KW-1185">Reference proteome</keyword>
<dbReference type="SUPFAM" id="SSF56300">
    <property type="entry name" value="Metallo-dependent phosphatases"/>
    <property type="match status" value="1"/>
</dbReference>
<evidence type="ECO:0000313" key="3">
    <source>
        <dbReference type="Proteomes" id="UP001523392"/>
    </source>
</evidence>
<dbReference type="Gene3D" id="3.60.21.10">
    <property type="match status" value="1"/>
</dbReference>
<dbReference type="RefSeq" id="WP_252952687.1">
    <property type="nucleotide sequence ID" value="NZ_JAFIRR010000045.1"/>
</dbReference>
<accession>A0ABT1D2C4</accession>
<proteinExistence type="predicted"/>
<evidence type="ECO:0000313" key="2">
    <source>
        <dbReference type="EMBL" id="MCO6416078.1"/>
    </source>
</evidence>
<organism evidence="2 3">
    <name type="scientific">Siccirubricoccus soli</name>
    <dbReference type="NCBI Taxonomy" id="2899147"/>
    <lineage>
        <taxon>Bacteria</taxon>
        <taxon>Pseudomonadati</taxon>
        <taxon>Pseudomonadota</taxon>
        <taxon>Alphaproteobacteria</taxon>
        <taxon>Acetobacterales</taxon>
        <taxon>Roseomonadaceae</taxon>
        <taxon>Siccirubricoccus</taxon>
    </lineage>
</organism>
<evidence type="ECO:0000259" key="1">
    <source>
        <dbReference type="Pfam" id="PF00149"/>
    </source>
</evidence>
<feature type="domain" description="Calcineurin-like phosphoesterase" evidence="1">
    <location>
        <begin position="1"/>
        <end position="202"/>
    </location>
</feature>
<gene>
    <name evidence="2" type="ORF">JYK14_07825</name>
</gene>
<dbReference type="InterPro" id="IPR004843">
    <property type="entry name" value="Calcineurin-like_PHP"/>
</dbReference>
<dbReference type="Proteomes" id="UP001523392">
    <property type="component" value="Unassembled WGS sequence"/>
</dbReference>
<reference evidence="2 3" key="1">
    <citation type="submission" date="2021-12" db="EMBL/GenBank/DDBJ databases">
        <title>Siccirubricoccus leaddurans sp. nov., a high concentration Zn2+ tolerance bacterium.</title>
        <authorList>
            <person name="Cao Y."/>
        </authorList>
    </citation>
    <scope>NUCLEOTIDE SEQUENCE [LARGE SCALE GENOMIC DNA]</scope>
    <source>
        <strain evidence="2 3">KC 17139</strain>
    </source>
</reference>